<evidence type="ECO:0000313" key="2">
    <source>
        <dbReference type="EMBL" id="KAJ7325661.1"/>
    </source>
</evidence>
<protein>
    <submittedName>
        <fullName evidence="2">Uncharacterized protein</fullName>
    </submittedName>
</protein>
<dbReference type="Proteomes" id="UP001163046">
    <property type="component" value="Unassembled WGS sequence"/>
</dbReference>
<comment type="caution">
    <text evidence="2">The sequence shown here is derived from an EMBL/GenBank/DDBJ whole genome shotgun (WGS) entry which is preliminary data.</text>
</comment>
<feature type="region of interest" description="Disordered" evidence="1">
    <location>
        <begin position="1"/>
        <end position="57"/>
    </location>
</feature>
<gene>
    <name evidence="2" type="ORF">OS493_029530</name>
</gene>
<keyword evidence="3" id="KW-1185">Reference proteome</keyword>
<dbReference type="EMBL" id="MU827807">
    <property type="protein sequence ID" value="KAJ7325661.1"/>
    <property type="molecule type" value="Genomic_DNA"/>
</dbReference>
<dbReference type="AlphaFoldDB" id="A0A9W9Y8X1"/>
<name>A0A9W9Y8X1_9CNID</name>
<evidence type="ECO:0000313" key="3">
    <source>
        <dbReference type="Proteomes" id="UP001163046"/>
    </source>
</evidence>
<evidence type="ECO:0000256" key="1">
    <source>
        <dbReference type="SAM" id="MobiDB-lite"/>
    </source>
</evidence>
<feature type="compositionally biased region" description="Basic and acidic residues" evidence="1">
    <location>
        <begin position="13"/>
        <end position="55"/>
    </location>
</feature>
<reference evidence="2" key="1">
    <citation type="submission" date="2023-01" db="EMBL/GenBank/DDBJ databases">
        <title>Genome assembly of the deep-sea coral Lophelia pertusa.</title>
        <authorList>
            <person name="Herrera S."/>
            <person name="Cordes E."/>
        </authorList>
    </citation>
    <scope>NUCLEOTIDE SEQUENCE</scope>
    <source>
        <strain evidence="2">USNM1676648</strain>
        <tissue evidence="2">Polyp</tissue>
    </source>
</reference>
<organism evidence="2 3">
    <name type="scientific">Desmophyllum pertusum</name>
    <dbReference type="NCBI Taxonomy" id="174260"/>
    <lineage>
        <taxon>Eukaryota</taxon>
        <taxon>Metazoa</taxon>
        <taxon>Cnidaria</taxon>
        <taxon>Anthozoa</taxon>
        <taxon>Hexacorallia</taxon>
        <taxon>Scleractinia</taxon>
        <taxon>Caryophylliina</taxon>
        <taxon>Caryophylliidae</taxon>
        <taxon>Desmophyllum</taxon>
    </lineage>
</organism>
<accession>A0A9W9Y8X1</accession>
<proteinExistence type="predicted"/>
<sequence>MKRLVTRPLKNGDGQKTDPAKKITEEDHRGRSQKQITEEDCRRRSQKKITEEDHRRRSHDYIVSVVSVSSLEAANVAMKEDESRTGTKINY</sequence>